<evidence type="ECO:0000313" key="1">
    <source>
        <dbReference type="EMBL" id="ACL65507.1"/>
    </source>
</evidence>
<dbReference type="Proteomes" id="UP000007089">
    <property type="component" value="Chromosome"/>
</dbReference>
<reference evidence="1" key="1">
    <citation type="submission" date="2009-01" db="EMBL/GenBank/DDBJ databases">
        <title>Complete sequence of Anaeromyxobacter dehalogenans 2CP-1.</title>
        <authorList>
            <consortium name="US DOE Joint Genome Institute"/>
            <person name="Lucas S."/>
            <person name="Copeland A."/>
            <person name="Lapidus A."/>
            <person name="Glavina del Rio T."/>
            <person name="Dalin E."/>
            <person name="Tice H."/>
            <person name="Bruce D."/>
            <person name="Goodwin L."/>
            <person name="Pitluck S."/>
            <person name="Saunders E."/>
            <person name="Brettin T."/>
            <person name="Detter J.C."/>
            <person name="Han C."/>
            <person name="Larimer F."/>
            <person name="Land M."/>
            <person name="Hauser L."/>
            <person name="Kyrpides N."/>
            <person name="Ovchinnikova G."/>
            <person name="Beliaev A.S."/>
            <person name="Richardson P."/>
        </authorList>
    </citation>
    <scope>NUCLEOTIDE SEQUENCE</scope>
    <source>
        <strain evidence="1">2CP-1</strain>
    </source>
</reference>
<keyword evidence="2" id="KW-1185">Reference proteome</keyword>
<dbReference type="CDD" id="cd10451">
    <property type="entry name" value="GIY-YIG_LuxR_like"/>
    <property type="match status" value="1"/>
</dbReference>
<dbReference type="AlphaFoldDB" id="B8J9A1"/>
<dbReference type="EMBL" id="CP001359">
    <property type="protein sequence ID" value="ACL65507.1"/>
    <property type="molecule type" value="Genomic_DNA"/>
</dbReference>
<organism evidence="1 2">
    <name type="scientific">Anaeromyxobacter dehalogenans (strain ATCC BAA-258 / DSM 21875 / 2CP-1)</name>
    <dbReference type="NCBI Taxonomy" id="455488"/>
    <lineage>
        <taxon>Bacteria</taxon>
        <taxon>Pseudomonadati</taxon>
        <taxon>Myxococcota</taxon>
        <taxon>Myxococcia</taxon>
        <taxon>Myxococcales</taxon>
        <taxon>Cystobacterineae</taxon>
        <taxon>Anaeromyxobacteraceae</taxon>
        <taxon>Anaeromyxobacter</taxon>
    </lineage>
</organism>
<dbReference type="InterPro" id="IPR035901">
    <property type="entry name" value="GIY-YIG_endonuc_sf"/>
</dbReference>
<dbReference type="RefSeq" id="WP_012633353.1">
    <property type="nucleotide sequence ID" value="NC_011891.1"/>
</dbReference>
<name>B8J9A1_ANAD2</name>
<accession>B8J9A1</accession>
<dbReference type="HOGENOM" id="CLU_146070_0_0_7"/>
<dbReference type="KEGG" id="acp:A2cp1_2168"/>
<gene>
    <name evidence="1" type="ordered locus">A2cp1_2168</name>
</gene>
<sequence length="122" mass="14195">MNRKELKRQAREEKPVAAVYQIRNVRDGRILVESTLNLRTLNGRRLTLASGTHPNARLRADVAALGPEAFALEVLQVLEEDEDGLVWRRDALRRLEAEWIERLRPWDERGYHAPPRPRDPAR</sequence>
<dbReference type="Gene3D" id="3.40.1440.10">
    <property type="entry name" value="GIY-YIG endonuclease"/>
    <property type="match status" value="1"/>
</dbReference>
<protein>
    <submittedName>
        <fullName evidence="1">LuxR family transcriptional regulator</fullName>
    </submittedName>
</protein>
<proteinExistence type="predicted"/>
<evidence type="ECO:0000313" key="2">
    <source>
        <dbReference type="Proteomes" id="UP000007089"/>
    </source>
</evidence>